<keyword evidence="1" id="KW-1133">Transmembrane helix</keyword>
<feature type="transmembrane region" description="Helical" evidence="1">
    <location>
        <begin position="73"/>
        <end position="91"/>
    </location>
</feature>
<keyword evidence="3" id="KW-1185">Reference proteome</keyword>
<evidence type="ECO:0000313" key="2">
    <source>
        <dbReference type="EMBL" id="MBB5911953.1"/>
    </source>
</evidence>
<name>A0A7W9PA27_9NOCA</name>
<feature type="transmembrane region" description="Helical" evidence="1">
    <location>
        <begin position="125"/>
        <end position="144"/>
    </location>
</feature>
<dbReference type="RefSeq" id="WP_051163212.1">
    <property type="nucleotide sequence ID" value="NZ_JACHIT010000001.1"/>
</dbReference>
<evidence type="ECO:0000313" key="3">
    <source>
        <dbReference type="Proteomes" id="UP000540412"/>
    </source>
</evidence>
<organism evidence="2 3">
    <name type="scientific">Nocardia transvalensis</name>
    <dbReference type="NCBI Taxonomy" id="37333"/>
    <lineage>
        <taxon>Bacteria</taxon>
        <taxon>Bacillati</taxon>
        <taxon>Actinomycetota</taxon>
        <taxon>Actinomycetes</taxon>
        <taxon>Mycobacteriales</taxon>
        <taxon>Nocardiaceae</taxon>
        <taxon>Nocardia</taxon>
    </lineage>
</organism>
<keyword evidence="1" id="KW-0812">Transmembrane</keyword>
<accession>A0A7W9PA27</accession>
<feature type="transmembrane region" description="Helical" evidence="1">
    <location>
        <begin position="20"/>
        <end position="39"/>
    </location>
</feature>
<dbReference type="Proteomes" id="UP000540412">
    <property type="component" value="Unassembled WGS sequence"/>
</dbReference>
<keyword evidence="1" id="KW-0472">Membrane</keyword>
<dbReference type="EMBL" id="JACHIT010000001">
    <property type="protein sequence ID" value="MBB5911953.1"/>
    <property type="molecule type" value="Genomic_DNA"/>
</dbReference>
<dbReference type="AlphaFoldDB" id="A0A7W9PA27"/>
<feature type="transmembrane region" description="Helical" evidence="1">
    <location>
        <begin position="156"/>
        <end position="176"/>
    </location>
</feature>
<sequence>MDPSEDSVAAGSQRSSTAWATGLSVTGGAVLFMILRLLAVSNYDWRHAFLVAGTIDIGDAPAVVAGTLMADPAITGVALALIVPVMVIHQIHLGRPTSGNSGNLAMVIIVVVATLALVWTYRTWWILLGAVVVAAALLVLLGAGRRNARGQRFAHWILHRTGAVMILATLLVAAAVRVPWMPLEHIDTRTGAVSGYVLETAPGFVKILREEDRDIMIVNTGDIVSRHEIPPSL</sequence>
<proteinExistence type="predicted"/>
<feature type="transmembrane region" description="Helical" evidence="1">
    <location>
        <begin position="103"/>
        <end position="119"/>
    </location>
</feature>
<reference evidence="2 3" key="1">
    <citation type="submission" date="2020-08" db="EMBL/GenBank/DDBJ databases">
        <title>Sequencing the genomes of 1000 actinobacteria strains.</title>
        <authorList>
            <person name="Klenk H.-P."/>
        </authorList>
    </citation>
    <scope>NUCLEOTIDE SEQUENCE [LARGE SCALE GENOMIC DNA]</scope>
    <source>
        <strain evidence="2 3">DSM 43582</strain>
    </source>
</reference>
<comment type="caution">
    <text evidence="2">The sequence shown here is derived from an EMBL/GenBank/DDBJ whole genome shotgun (WGS) entry which is preliminary data.</text>
</comment>
<gene>
    <name evidence="2" type="ORF">BJY24_000820</name>
</gene>
<protein>
    <submittedName>
        <fullName evidence="2">Uncharacterized protein</fullName>
    </submittedName>
</protein>
<feature type="transmembrane region" description="Helical" evidence="1">
    <location>
        <begin position="48"/>
        <end position="67"/>
    </location>
</feature>
<evidence type="ECO:0000256" key="1">
    <source>
        <dbReference type="SAM" id="Phobius"/>
    </source>
</evidence>